<keyword evidence="1" id="KW-1133">Transmembrane helix</keyword>
<name>A0A9P5YCM7_9AGAR</name>
<dbReference type="EMBL" id="MU150240">
    <property type="protein sequence ID" value="KAF9466804.1"/>
    <property type="molecule type" value="Genomic_DNA"/>
</dbReference>
<keyword evidence="3" id="KW-1185">Reference proteome</keyword>
<dbReference type="Proteomes" id="UP000807353">
    <property type="component" value="Unassembled WGS sequence"/>
</dbReference>
<feature type="transmembrane region" description="Helical" evidence="1">
    <location>
        <begin position="147"/>
        <end position="167"/>
    </location>
</feature>
<evidence type="ECO:0000313" key="3">
    <source>
        <dbReference type="Proteomes" id="UP000807353"/>
    </source>
</evidence>
<organism evidence="2 3">
    <name type="scientific">Collybia nuda</name>
    <dbReference type="NCBI Taxonomy" id="64659"/>
    <lineage>
        <taxon>Eukaryota</taxon>
        <taxon>Fungi</taxon>
        <taxon>Dikarya</taxon>
        <taxon>Basidiomycota</taxon>
        <taxon>Agaricomycotina</taxon>
        <taxon>Agaricomycetes</taxon>
        <taxon>Agaricomycetidae</taxon>
        <taxon>Agaricales</taxon>
        <taxon>Tricholomatineae</taxon>
        <taxon>Clitocybaceae</taxon>
        <taxon>Collybia</taxon>
    </lineage>
</organism>
<evidence type="ECO:0000313" key="2">
    <source>
        <dbReference type="EMBL" id="KAF9466804.1"/>
    </source>
</evidence>
<evidence type="ECO:0000256" key="1">
    <source>
        <dbReference type="SAM" id="Phobius"/>
    </source>
</evidence>
<keyword evidence="1" id="KW-0812">Transmembrane</keyword>
<gene>
    <name evidence="2" type="ORF">BDZ94DRAFT_139744</name>
</gene>
<keyword evidence="1" id="KW-0472">Membrane</keyword>
<reference evidence="2" key="1">
    <citation type="submission" date="2020-11" db="EMBL/GenBank/DDBJ databases">
        <authorList>
            <consortium name="DOE Joint Genome Institute"/>
            <person name="Ahrendt S."/>
            <person name="Riley R."/>
            <person name="Andreopoulos W."/>
            <person name="Labutti K."/>
            <person name="Pangilinan J."/>
            <person name="Ruiz-Duenas F.J."/>
            <person name="Barrasa J.M."/>
            <person name="Sanchez-Garcia M."/>
            <person name="Camarero S."/>
            <person name="Miyauchi S."/>
            <person name="Serrano A."/>
            <person name="Linde D."/>
            <person name="Babiker R."/>
            <person name="Drula E."/>
            <person name="Ayuso-Fernandez I."/>
            <person name="Pacheco R."/>
            <person name="Padilla G."/>
            <person name="Ferreira P."/>
            <person name="Barriuso J."/>
            <person name="Kellner H."/>
            <person name="Castanera R."/>
            <person name="Alfaro M."/>
            <person name="Ramirez L."/>
            <person name="Pisabarro A.G."/>
            <person name="Kuo A."/>
            <person name="Tritt A."/>
            <person name="Lipzen A."/>
            <person name="He G."/>
            <person name="Yan M."/>
            <person name="Ng V."/>
            <person name="Cullen D."/>
            <person name="Martin F."/>
            <person name="Rosso M.-N."/>
            <person name="Henrissat B."/>
            <person name="Hibbett D."/>
            <person name="Martinez A.T."/>
            <person name="Grigoriev I.V."/>
        </authorList>
    </citation>
    <scope>NUCLEOTIDE SEQUENCE</scope>
    <source>
        <strain evidence="2">CBS 247.69</strain>
    </source>
</reference>
<feature type="transmembrane region" description="Helical" evidence="1">
    <location>
        <begin position="66"/>
        <end position="89"/>
    </location>
</feature>
<dbReference type="AlphaFoldDB" id="A0A9P5YCM7"/>
<comment type="caution">
    <text evidence="2">The sequence shown here is derived from an EMBL/GenBank/DDBJ whole genome shotgun (WGS) entry which is preliminary data.</text>
</comment>
<proteinExistence type="predicted"/>
<dbReference type="OrthoDB" id="3225366at2759"/>
<accession>A0A9P5YCM7</accession>
<sequence>MVPKAILSPLNYELPQIAKGVVLSWVGKLQAVAVVTALFAGTEAQLLSSLPTPVGHPSSSDTALRFFAYAGLLFNLGATLSAILLLVAVTSLPTAARQVYISCSHGYPRQIFHNHTAHIAELNTRLIEGHGETYILRAFGIARGWGLLLRHCILCFISGCVCAYVHIGINLWLSETTLIAAIVMPVLLFGVAPPLVIFFFYMESPSCHECLDERNHDA</sequence>
<feature type="transmembrane region" description="Helical" evidence="1">
    <location>
        <begin position="21"/>
        <end position="41"/>
    </location>
</feature>
<protein>
    <submittedName>
        <fullName evidence="2">Uncharacterized protein</fullName>
    </submittedName>
</protein>
<feature type="transmembrane region" description="Helical" evidence="1">
    <location>
        <begin position="179"/>
        <end position="201"/>
    </location>
</feature>